<sequence length="88" mass="8908">MDRTATATATASGNATPTGARTRTWRLVVIIASAALLVGAAASLTHGARTVPATPHTTHASTAPVHGDDGGSGHRLLAAFKHLWTTVT</sequence>
<dbReference type="EMBL" id="JAGGLQ010000007">
    <property type="protein sequence ID" value="MBP2038337.1"/>
    <property type="molecule type" value="Genomic_DNA"/>
</dbReference>
<protein>
    <submittedName>
        <fullName evidence="3">Uncharacterized protein</fullName>
    </submittedName>
</protein>
<gene>
    <name evidence="3" type="ORF">J2Z77_004144</name>
</gene>
<keyword evidence="4" id="KW-1185">Reference proteome</keyword>
<keyword evidence="2" id="KW-0472">Membrane</keyword>
<dbReference type="Proteomes" id="UP001519310">
    <property type="component" value="Unassembled WGS sequence"/>
</dbReference>
<evidence type="ECO:0000313" key="4">
    <source>
        <dbReference type="Proteomes" id="UP001519310"/>
    </source>
</evidence>
<keyword evidence="2" id="KW-0812">Transmembrane</keyword>
<keyword evidence="2" id="KW-1133">Transmembrane helix</keyword>
<evidence type="ECO:0000313" key="3">
    <source>
        <dbReference type="EMBL" id="MBP2038337.1"/>
    </source>
</evidence>
<dbReference type="RefSeq" id="WP_189971406.1">
    <property type="nucleotide sequence ID" value="NZ_BMVL01000008.1"/>
</dbReference>
<proteinExistence type="predicted"/>
<evidence type="ECO:0000256" key="2">
    <source>
        <dbReference type="SAM" id="Phobius"/>
    </source>
</evidence>
<feature type="region of interest" description="Disordered" evidence="1">
    <location>
        <begin position="50"/>
        <end position="71"/>
    </location>
</feature>
<reference evidence="3 4" key="1">
    <citation type="submission" date="2021-03" db="EMBL/GenBank/DDBJ databases">
        <title>Genomic Encyclopedia of Type Strains, Phase IV (KMG-IV): sequencing the most valuable type-strain genomes for metagenomic binning, comparative biology and taxonomic classification.</title>
        <authorList>
            <person name="Goeker M."/>
        </authorList>
    </citation>
    <scope>NUCLEOTIDE SEQUENCE [LARGE SCALE GENOMIC DNA]</scope>
    <source>
        <strain evidence="3 4">DSM 40526</strain>
    </source>
</reference>
<organism evidence="3 4">
    <name type="scientific">Streptomyces avidinii</name>
    <dbReference type="NCBI Taxonomy" id="1895"/>
    <lineage>
        <taxon>Bacteria</taxon>
        <taxon>Bacillati</taxon>
        <taxon>Actinomycetota</taxon>
        <taxon>Actinomycetes</taxon>
        <taxon>Kitasatosporales</taxon>
        <taxon>Streptomycetaceae</taxon>
        <taxon>Streptomyces</taxon>
    </lineage>
</organism>
<feature type="compositionally biased region" description="Low complexity" evidence="1">
    <location>
        <begin position="50"/>
        <end position="65"/>
    </location>
</feature>
<accession>A0ABS4L8C2</accession>
<feature type="transmembrane region" description="Helical" evidence="2">
    <location>
        <begin position="25"/>
        <end position="44"/>
    </location>
</feature>
<name>A0ABS4L8C2_STRAV</name>
<comment type="caution">
    <text evidence="3">The sequence shown here is derived from an EMBL/GenBank/DDBJ whole genome shotgun (WGS) entry which is preliminary data.</text>
</comment>
<evidence type="ECO:0000256" key="1">
    <source>
        <dbReference type="SAM" id="MobiDB-lite"/>
    </source>
</evidence>